<comment type="caution">
    <text evidence="2">The sequence shown here is derived from an EMBL/GenBank/DDBJ whole genome shotgun (WGS) entry which is preliminary data.</text>
</comment>
<dbReference type="SUPFAM" id="SSF56112">
    <property type="entry name" value="Protein kinase-like (PK-like)"/>
    <property type="match status" value="1"/>
</dbReference>
<dbReference type="InterPro" id="IPR008266">
    <property type="entry name" value="Tyr_kinase_AS"/>
</dbReference>
<dbReference type="Pfam" id="PF07714">
    <property type="entry name" value="PK_Tyr_Ser-Thr"/>
    <property type="match status" value="1"/>
</dbReference>
<keyword evidence="2" id="KW-0418">Kinase</keyword>
<reference evidence="2" key="1">
    <citation type="submission" date="2023-03" db="EMBL/GenBank/DDBJ databases">
        <title>Massive genome expansion in bonnet fungi (Mycena s.s.) driven by repeated elements and novel gene families across ecological guilds.</title>
        <authorList>
            <consortium name="Lawrence Berkeley National Laboratory"/>
            <person name="Harder C.B."/>
            <person name="Miyauchi S."/>
            <person name="Viragh M."/>
            <person name="Kuo A."/>
            <person name="Thoen E."/>
            <person name="Andreopoulos B."/>
            <person name="Lu D."/>
            <person name="Skrede I."/>
            <person name="Drula E."/>
            <person name="Henrissat B."/>
            <person name="Morin E."/>
            <person name="Kohler A."/>
            <person name="Barry K."/>
            <person name="LaButti K."/>
            <person name="Morin E."/>
            <person name="Salamov A."/>
            <person name="Lipzen A."/>
            <person name="Mereny Z."/>
            <person name="Hegedus B."/>
            <person name="Baldrian P."/>
            <person name="Stursova M."/>
            <person name="Weitz H."/>
            <person name="Taylor A."/>
            <person name="Grigoriev I.V."/>
            <person name="Nagy L.G."/>
            <person name="Martin F."/>
            <person name="Kauserud H."/>
        </authorList>
    </citation>
    <scope>NUCLEOTIDE SEQUENCE</scope>
    <source>
        <strain evidence="2">CBHHK173m</strain>
    </source>
</reference>
<dbReference type="GO" id="GO:0004674">
    <property type="term" value="F:protein serine/threonine kinase activity"/>
    <property type="evidence" value="ECO:0007669"/>
    <property type="project" value="TreeGrafter"/>
</dbReference>
<dbReference type="PIRSF" id="PIRSF000654">
    <property type="entry name" value="Integrin-linked_kinase"/>
    <property type="match status" value="1"/>
</dbReference>
<proteinExistence type="predicted"/>
<dbReference type="Proteomes" id="UP001222325">
    <property type="component" value="Unassembled WGS sequence"/>
</dbReference>
<feature type="domain" description="Protein kinase" evidence="1">
    <location>
        <begin position="13"/>
        <end position="275"/>
    </location>
</feature>
<dbReference type="AlphaFoldDB" id="A0AAD6U8I8"/>
<sequence>MPTRSVLPGVVIDQRAWPASGGGFADVFKVIYKGRNVAVKRLRFFAYPPSKEAELDGALCKEAIIWKHLEHPFVLPFMGVCILDPETGFKSTVSPWCDLGNLGRHLAGNKPLDVGKTLLQIAMGIEYLHSQNVVHGDISGNNVLLTDNLDVQICDFGLGKWQETSIVTGGSRATPGTVRYTAPELHRGERPTYASDVYAFACLALEICTRKVPFSGTETMGVASRVCRGDRPPCPEEILDQRLWDLIEECWSHQPDERPSTARVVATIQGWGVYLPECGSVSQE</sequence>
<keyword evidence="3" id="KW-1185">Reference proteome</keyword>
<dbReference type="Gene3D" id="1.10.510.10">
    <property type="entry name" value="Transferase(Phosphotransferase) domain 1"/>
    <property type="match status" value="1"/>
</dbReference>
<dbReference type="PROSITE" id="PS50011">
    <property type="entry name" value="PROTEIN_KINASE_DOM"/>
    <property type="match status" value="1"/>
</dbReference>
<dbReference type="InterPro" id="IPR001245">
    <property type="entry name" value="Ser-Thr/Tyr_kinase_cat_dom"/>
</dbReference>
<dbReference type="InterPro" id="IPR051681">
    <property type="entry name" value="Ser/Thr_Kinases-Pseudokinases"/>
</dbReference>
<dbReference type="PROSITE" id="PS00109">
    <property type="entry name" value="PROTEIN_KINASE_TYR"/>
    <property type="match status" value="1"/>
</dbReference>
<evidence type="ECO:0000259" key="1">
    <source>
        <dbReference type="PROSITE" id="PS50011"/>
    </source>
</evidence>
<organism evidence="2 3">
    <name type="scientific">Mycena belliarum</name>
    <dbReference type="NCBI Taxonomy" id="1033014"/>
    <lineage>
        <taxon>Eukaryota</taxon>
        <taxon>Fungi</taxon>
        <taxon>Dikarya</taxon>
        <taxon>Basidiomycota</taxon>
        <taxon>Agaricomycotina</taxon>
        <taxon>Agaricomycetes</taxon>
        <taxon>Agaricomycetidae</taxon>
        <taxon>Agaricales</taxon>
        <taxon>Marasmiineae</taxon>
        <taxon>Mycenaceae</taxon>
        <taxon>Mycena</taxon>
    </lineage>
</organism>
<dbReference type="PANTHER" id="PTHR44329">
    <property type="entry name" value="SERINE/THREONINE-PROTEIN KINASE TNNI3K-RELATED"/>
    <property type="match status" value="1"/>
</dbReference>
<evidence type="ECO:0000313" key="3">
    <source>
        <dbReference type="Proteomes" id="UP001222325"/>
    </source>
</evidence>
<protein>
    <submittedName>
        <fullName evidence="2">Kinase-like domain-containing protein</fullName>
    </submittedName>
</protein>
<dbReference type="InterPro" id="IPR011009">
    <property type="entry name" value="Kinase-like_dom_sf"/>
</dbReference>
<name>A0AAD6U8I8_9AGAR</name>
<dbReference type="EMBL" id="JARJCN010000020">
    <property type="protein sequence ID" value="KAJ7091395.1"/>
    <property type="molecule type" value="Genomic_DNA"/>
</dbReference>
<dbReference type="GO" id="GO:0005524">
    <property type="term" value="F:ATP binding"/>
    <property type="evidence" value="ECO:0007669"/>
    <property type="project" value="InterPro"/>
</dbReference>
<keyword evidence="2" id="KW-0808">Transferase</keyword>
<evidence type="ECO:0000313" key="2">
    <source>
        <dbReference type="EMBL" id="KAJ7091395.1"/>
    </source>
</evidence>
<gene>
    <name evidence="2" type="ORF">B0H15DRAFT_233808</name>
</gene>
<accession>A0AAD6U8I8</accession>
<dbReference type="InterPro" id="IPR000719">
    <property type="entry name" value="Prot_kinase_dom"/>
</dbReference>